<protein>
    <submittedName>
        <fullName evidence="1">Uncharacterized protein</fullName>
    </submittedName>
</protein>
<keyword evidence="2" id="KW-1185">Reference proteome</keyword>
<accession>A0ABS8SXV4</accession>
<evidence type="ECO:0000313" key="2">
    <source>
        <dbReference type="Proteomes" id="UP000823775"/>
    </source>
</evidence>
<evidence type="ECO:0000313" key="1">
    <source>
        <dbReference type="EMBL" id="MCD7463872.1"/>
    </source>
</evidence>
<dbReference type="Proteomes" id="UP000823775">
    <property type="component" value="Unassembled WGS sequence"/>
</dbReference>
<reference evidence="1 2" key="1">
    <citation type="journal article" date="2021" name="BMC Genomics">
        <title>Datura genome reveals duplications of psychoactive alkaloid biosynthetic genes and high mutation rate following tissue culture.</title>
        <authorList>
            <person name="Rajewski A."/>
            <person name="Carter-House D."/>
            <person name="Stajich J."/>
            <person name="Litt A."/>
        </authorList>
    </citation>
    <scope>NUCLEOTIDE SEQUENCE [LARGE SCALE GENOMIC DNA]</scope>
    <source>
        <strain evidence="1">AR-01</strain>
    </source>
</reference>
<proteinExistence type="predicted"/>
<gene>
    <name evidence="1" type="ORF">HAX54_051592</name>
</gene>
<feature type="non-terminal residue" evidence="1">
    <location>
        <position position="1"/>
    </location>
</feature>
<comment type="caution">
    <text evidence="1">The sequence shown here is derived from an EMBL/GenBank/DDBJ whole genome shotgun (WGS) entry which is preliminary data.</text>
</comment>
<name>A0ABS8SXV4_DATST</name>
<dbReference type="EMBL" id="JACEIK010000921">
    <property type="protein sequence ID" value="MCD7463872.1"/>
    <property type="molecule type" value="Genomic_DNA"/>
</dbReference>
<organism evidence="1 2">
    <name type="scientific">Datura stramonium</name>
    <name type="common">Jimsonweed</name>
    <name type="synonym">Common thornapple</name>
    <dbReference type="NCBI Taxonomy" id="4076"/>
    <lineage>
        <taxon>Eukaryota</taxon>
        <taxon>Viridiplantae</taxon>
        <taxon>Streptophyta</taxon>
        <taxon>Embryophyta</taxon>
        <taxon>Tracheophyta</taxon>
        <taxon>Spermatophyta</taxon>
        <taxon>Magnoliopsida</taxon>
        <taxon>eudicotyledons</taxon>
        <taxon>Gunneridae</taxon>
        <taxon>Pentapetalae</taxon>
        <taxon>asterids</taxon>
        <taxon>lamiids</taxon>
        <taxon>Solanales</taxon>
        <taxon>Solanaceae</taxon>
        <taxon>Solanoideae</taxon>
        <taxon>Datureae</taxon>
        <taxon>Datura</taxon>
    </lineage>
</organism>
<sequence length="124" mass="14593">HRHKKIFQNGCQQQFYKAQSFSRQQKKMKSFSFTTLDEPLANILDRLIAKGLLQLKKGFLPKYPSPNFDLSKICSYHSSIQGHNIENFPTLRFKFQSMIESHKIKLLQEPPTSNDDRKHMHNLC</sequence>